<sequence length="171" mass="17827">MLCSLAVPFVDARASALSWWLGDDAPRALDALVLTGVRSPSAGRLELRLLGASHHVVATAGAARCPEVVACGGPTAPLPARHDGDVGGARYRFASTTTAYEPAALARVARDLRRRAADADNALVGVFPGSPHALTVLTGRELARGWAWSSWHVYPAAGEVVRTRSSLVGPA</sequence>
<evidence type="ECO:0000313" key="1">
    <source>
        <dbReference type="EMBL" id="CAA9315682.1"/>
    </source>
</evidence>
<name>A0A6J4KVS4_9ACTN</name>
<dbReference type="InterPro" id="IPR024486">
    <property type="entry name" value="DUF2617"/>
</dbReference>
<protein>
    <submittedName>
        <fullName evidence="1">Uncharacterized protein</fullName>
    </submittedName>
</protein>
<dbReference type="AlphaFoldDB" id="A0A6J4KVS4"/>
<proteinExistence type="predicted"/>
<gene>
    <name evidence="1" type="ORF">AVDCRST_MAG16-439</name>
</gene>
<accession>A0A6J4KVS4</accession>
<dbReference type="EMBL" id="CADCUE010000036">
    <property type="protein sequence ID" value="CAA9315682.1"/>
    <property type="molecule type" value="Genomic_DNA"/>
</dbReference>
<organism evidence="1">
    <name type="scientific">uncultured Frankineae bacterium</name>
    <dbReference type="NCBI Taxonomy" id="437475"/>
    <lineage>
        <taxon>Bacteria</taxon>
        <taxon>Bacillati</taxon>
        <taxon>Actinomycetota</taxon>
        <taxon>Actinomycetes</taxon>
        <taxon>Frankiales</taxon>
        <taxon>environmental samples</taxon>
    </lineage>
</organism>
<dbReference type="Pfam" id="PF10936">
    <property type="entry name" value="DUF2617"/>
    <property type="match status" value="1"/>
</dbReference>
<reference evidence="1" key="1">
    <citation type="submission" date="2020-02" db="EMBL/GenBank/DDBJ databases">
        <authorList>
            <person name="Meier V. D."/>
        </authorList>
    </citation>
    <scope>NUCLEOTIDE SEQUENCE</scope>
    <source>
        <strain evidence="1">AVDCRST_MAG16</strain>
    </source>
</reference>